<gene>
    <name evidence="2" type="ORF">CFOL_v3_29215</name>
</gene>
<dbReference type="PANTHER" id="PTHR47481">
    <property type="match status" value="1"/>
</dbReference>
<reference evidence="3" key="1">
    <citation type="submission" date="2016-04" db="EMBL/GenBank/DDBJ databases">
        <title>Cephalotus genome sequencing.</title>
        <authorList>
            <person name="Fukushima K."/>
            <person name="Hasebe M."/>
            <person name="Fang X."/>
        </authorList>
    </citation>
    <scope>NUCLEOTIDE SEQUENCE [LARGE SCALE GENOMIC DNA]</scope>
    <source>
        <strain evidence="3">cv. St1</strain>
    </source>
</reference>
<organism evidence="2 3">
    <name type="scientific">Cephalotus follicularis</name>
    <name type="common">Albany pitcher plant</name>
    <dbReference type="NCBI Taxonomy" id="3775"/>
    <lineage>
        <taxon>Eukaryota</taxon>
        <taxon>Viridiplantae</taxon>
        <taxon>Streptophyta</taxon>
        <taxon>Embryophyta</taxon>
        <taxon>Tracheophyta</taxon>
        <taxon>Spermatophyta</taxon>
        <taxon>Magnoliopsida</taxon>
        <taxon>eudicotyledons</taxon>
        <taxon>Gunneridae</taxon>
        <taxon>Pentapetalae</taxon>
        <taxon>rosids</taxon>
        <taxon>fabids</taxon>
        <taxon>Oxalidales</taxon>
        <taxon>Cephalotaceae</taxon>
        <taxon>Cephalotus</taxon>
    </lineage>
</organism>
<dbReference type="OrthoDB" id="1937754at2759"/>
<dbReference type="EMBL" id="BDDD01003682">
    <property type="protein sequence ID" value="GAV85781.1"/>
    <property type="molecule type" value="Genomic_DNA"/>
</dbReference>
<evidence type="ECO:0000313" key="3">
    <source>
        <dbReference type="Proteomes" id="UP000187406"/>
    </source>
</evidence>
<accession>A0A1Q3D061</accession>
<evidence type="ECO:0000256" key="1">
    <source>
        <dbReference type="SAM" id="MobiDB-lite"/>
    </source>
</evidence>
<name>A0A1Q3D061_CEPFO</name>
<dbReference type="Proteomes" id="UP000187406">
    <property type="component" value="Unassembled WGS sequence"/>
</dbReference>
<dbReference type="InParanoid" id="A0A1Q3D061"/>
<keyword evidence="3" id="KW-1185">Reference proteome</keyword>
<comment type="caution">
    <text evidence="2">The sequence shown here is derived from an EMBL/GenBank/DDBJ whole genome shotgun (WGS) entry which is preliminary data.</text>
</comment>
<feature type="compositionally biased region" description="Low complexity" evidence="1">
    <location>
        <begin position="97"/>
        <end position="106"/>
    </location>
</feature>
<dbReference type="AlphaFoldDB" id="A0A1Q3D061"/>
<protein>
    <submittedName>
        <fullName evidence="2">Uncharacterized protein</fullName>
    </submittedName>
</protein>
<sequence length="144" mass="15726">MNDDDIILCVLNGLPPSYRKFSSSGCIRACTSTLTLKELHMLLVCEEISLSEESSHVNPVALMANRSPKANPGLGSSSNCRAFSNTRGGYQNKKPPSQQSSTQASSRGHNSRVLLSSNQNRLACQICNKTGLSTFDCWHRMDFA</sequence>
<feature type="compositionally biased region" description="Polar residues" evidence="1">
    <location>
        <begin position="74"/>
        <end position="89"/>
    </location>
</feature>
<dbReference type="PANTHER" id="PTHR47481:SF28">
    <property type="entry name" value="RETROTRANSPOSON COPIA-LIKE N-TERMINAL DOMAIN-CONTAINING PROTEIN"/>
    <property type="match status" value="1"/>
</dbReference>
<feature type="region of interest" description="Disordered" evidence="1">
    <location>
        <begin position="65"/>
        <end position="112"/>
    </location>
</feature>
<proteinExistence type="predicted"/>
<evidence type="ECO:0000313" key="2">
    <source>
        <dbReference type="EMBL" id="GAV85781.1"/>
    </source>
</evidence>